<dbReference type="Proteomes" id="UP001139955">
    <property type="component" value="Unassembled WGS sequence"/>
</dbReference>
<dbReference type="CDD" id="cd08432">
    <property type="entry name" value="PBP2_GcdR_TrpI_HvrB_AmpR_like"/>
    <property type="match status" value="1"/>
</dbReference>
<dbReference type="InterPro" id="IPR058163">
    <property type="entry name" value="LysR-type_TF_proteobact-type"/>
</dbReference>
<dbReference type="Pfam" id="PF03466">
    <property type="entry name" value="LysR_substrate"/>
    <property type="match status" value="1"/>
</dbReference>
<evidence type="ECO:0000259" key="5">
    <source>
        <dbReference type="PROSITE" id="PS50931"/>
    </source>
</evidence>
<dbReference type="EMBL" id="JAOSKY010000005">
    <property type="protein sequence ID" value="MCU7248467.1"/>
    <property type="molecule type" value="Genomic_DNA"/>
</dbReference>
<proteinExistence type="inferred from homology"/>
<dbReference type="PRINTS" id="PR00039">
    <property type="entry name" value="HTHLYSR"/>
</dbReference>
<evidence type="ECO:0000256" key="2">
    <source>
        <dbReference type="ARBA" id="ARBA00023015"/>
    </source>
</evidence>
<dbReference type="Pfam" id="PF00126">
    <property type="entry name" value="HTH_1"/>
    <property type="match status" value="1"/>
</dbReference>
<dbReference type="SUPFAM" id="SSF46785">
    <property type="entry name" value="Winged helix' DNA-binding domain"/>
    <property type="match status" value="1"/>
</dbReference>
<keyword evidence="4" id="KW-0804">Transcription</keyword>
<organism evidence="6 7">
    <name type="scientific">Pseudomonas koreensis</name>
    <dbReference type="NCBI Taxonomy" id="198620"/>
    <lineage>
        <taxon>Bacteria</taxon>
        <taxon>Pseudomonadati</taxon>
        <taxon>Pseudomonadota</taxon>
        <taxon>Gammaproteobacteria</taxon>
        <taxon>Pseudomonadales</taxon>
        <taxon>Pseudomonadaceae</taxon>
        <taxon>Pseudomonas</taxon>
    </lineage>
</organism>
<evidence type="ECO:0000256" key="1">
    <source>
        <dbReference type="ARBA" id="ARBA00009437"/>
    </source>
</evidence>
<keyword evidence="3" id="KW-0238">DNA-binding</keyword>
<keyword evidence="7" id="KW-1185">Reference proteome</keyword>
<dbReference type="PANTHER" id="PTHR30537:SF26">
    <property type="entry name" value="GLYCINE CLEAVAGE SYSTEM TRANSCRIPTIONAL ACTIVATOR"/>
    <property type="match status" value="1"/>
</dbReference>
<dbReference type="InterPro" id="IPR036388">
    <property type="entry name" value="WH-like_DNA-bd_sf"/>
</dbReference>
<dbReference type="GO" id="GO:0003700">
    <property type="term" value="F:DNA-binding transcription factor activity"/>
    <property type="evidence" value="ECO:0007669"/>
    <property type="project" value="InterPro"/>
</dbReference>
<comment type="caution">
    <text evidence="6">The sequence shown here is derived from an EMBL/GenBank/DDBJ whole genome shotgun (WGS) entry which is preliminary data.</text>
</comment>
<dbReference type="Gene3D" id="1.10.10.10">
    <property type="entry name" value="Winged helix-like DNA-binding domain superfamily/Winged helix DNA-binding domain"/>
    <property type="match status" value="1"/>
</dbReference>
<dbReference type="FunFam" id="3.40.190.10:FF:000017">
    <property type="entry name" value="Glycine cleavage system transcriptional activator"/>
    <property type="match status" value="1"/>
</dbReference>
<evidence type="ECO:0000313" key="6">
    <source>
        <dbReference type="EMBL" id="MCU7248467.1"/>
    </source>
</evidence>
<evidence type="ECO:0000256" key="3">
    <source>
        <dbReference type="ARBA" id="ARBA00023125"/>
    </source>
</evidence>
<reference evidence="6" key="2">
    <citation type="journal article" date="2023" name="mSystems">
        <title>Charting the Lipopeptidome of Nonpathogenic Pseudomonas.</title>
        <authorList>
            <person name="Cesa-Luna C."/>
            <person name="Geudens N."/>
            <person name="Girard L."/>
            <person name="De Roo V."/>
            <person name="Maklad H.R."/>
            <person name="Martins J.C."/>
            <person name="Hofte M."/>
            <person name="De Mot R."/>
        </authorList>
    </citation>
    <scope>NUCLEOTIDE SEQUENCE</scope>
    <source>
        <strain evidence="6">B1M3-32</strain>
    </source>
</reference>
<sequence length="293" mass="32914">MKRLPPLPALYTFLITAQCCNFTRAAEQLHITQGAVSRQIAGLEDHLGYELFIRLARGLELTAEGREWLPRVQQAFALIGDGMEQIGQTHQTLQLKAPSCAMRWLVPRLLQWQRERPDVPVKLTTTLAHGVDFQREQFDAAVIYGTPPDHSLTALHLFDEQLTPVCSPTLLKGPPALLVPADLQQHLLLHPTHNDQDWKVWLKAADLQLSNIGSGQHFETLDQAMSMASHGTGVAIGDWSLIGDDLNAGRLVMPFELKVRTGMGYYVVMPEKQQPSAKLRELMTWLVEQAHRR</sequence>
<dbReference type="SUPFAM" id="SSF53850">
    <property type="entry name" value="Periplasmic binding protein-like II"/>
    <property type="match status" value="1"/>
</dbReference>
<dbReference type="Gene3D" id="3.40.190.10">
    <property type="entry name" value="Periplasmic binding protein-like II"/>
    <property type="match status" value="2"/>
</dbReference>
<feature type="domain" description="HTH lysR-type" evidence="5">
    <location>
        <begin position="5"/>
        <end position="62"/>
    </location>
</feature>
<comment type="similarity">
    <text evidence="1">Belongs to the LysR transcriptional regulatory family.</text>
</comment>
<dbReference type="AlphaFoldDB" id="A0A9X2XGD5"/>
<dbReference type="GO" id="GO:0006351">
    <property type="term" value="P:DNA-templated transcription"/>
    <property type="evidence" value="ECO:0007669"/>
    <property type="project" value="TreeGrafter"/>
</dbReference>
<dbReference type="InterPro" id="IPR005119">
    <property type="entry name" value="LysR_subst-bd"/>
</dbReference>
<evidence type="ECO:0000256" key="4">
    <source>
        <dbReference type="ARBA" id="ARBA00023163"/>
    </source>
</evidence>
<keyword evidence="2" id="KW-0805">Transcription regulation</keyword>
<evidence type="ECO:0000313" key="7">
    <source>
        <dbReference type="Proteomes" id="UP001139955"/>
    </source>
</evidence>
<name>A0A9X2XGD5_9PSED</name>
<reference evidence="6" key="1">
    <citation type="submission" date="2022-09" db="EMBL/GenBank/DDBJ databases">
        <authorList>
            <person name="Cesa-Luna C."/>
            <person name="Girard L."/>
            <person name="Lood C."/>
            <person name="Hofte M."/>
            <person name="De Mot R."/>
        </authorList>
    </citation>
    <scope>NUCLEOTIDE SEQUENCE</scope>
    <source>
        <strain evidence="6">B1M3-32</strain>
    </source>
</reference>
<protein>
    <submittedName>
        <fullName evidence="6">LysR substrate-binding domain-containing protein</fullName>
    </submittedName>
</protein>
<gene>
    <name evidence="6" type="ORF">OC940_11705</name>
</gene>
<dbReference type="RefSeq" id="WP_262147471.1">
    <property type="nucleotide sequence ID" value="NZ_JAOSKY010000005.1"/>
</dbReference>
<dbReference type="PANTHER" id="PTHR30537">
    <property type="entry name" value="HTH-TYPE TRANSCRIPTIONAL REGULATOR"/>
    <property type="match status" value="1"/>
</dbReference>
<dbReference type="FunFam" id="1.10.10.10:FF:000001">
    <property type="entry name" value="LysR family transcriptional regulator"/>
    <property type="match status" value="1"/>
</dbReference>
<accession>A0A9X2XGD5</accession>
<dbReference type="InterPro" id="IPR036390">
    <property type="entry name" value="WH_DNA-bd_sf"/>
</dbReference>
<dbReference type="GO" id="GO:0043565">
    <property type="term" value="F:sequence-specific DNA binding"/>
    <property type="evidence" value="ECO:0007669"/>
    <property type="project" value="TreeGrafter"/>
</dbReference>
<dbReference type="InterPro" id="IPR000847">
    <property type="entry name" value="LysR_HTH_N"/>
</dbReference>
<dbReference type="PROSITE" id="PS50931">
    <property type="entry name" value="HTH_LYSR"/>
    <property type="match status" value="1"/>
</dbReference>